<dbReference type="GO" id="GO:0004556">
    <property type="term" value="F:alpha-amylase activity"/>
    <property type="evidence" value="ECO:0007669"/>
    <property type="project" value="TreeGrafter"/>
</dbReference>
<keyword evidence="3" id="KW-1185">Reference proteome</keyword>
<dbReference type="Proteomes" id="UP001056539">
    <property type="component" value="Chromosome"/>
</dbReference>
<reference evidence="2" key="2">
    <citation type="submission" date="2022-06" db="EMBL/GenBank/DDBJ databases">
        <title>Thermospira aquatica gen. nov., sp. nov.</title>
        <authorList>
            <person name="Ben Ali Gam Z."/>
            <person name="Labat M."/>
        </authorList>
    </citation>
    <scope>NUCLEOTIDE SEQUENCE</scope>
    <source>
        <strain evidence="2">F1F22</strain>
    </source>
</reference>
<dbReference type="GO" id="GO:0009313">
    <property type="term" value="P:oligosaccharide catabolic process"/>
    <property type="evidence" value="ECO:0007669"/>
    <property type="project" value="TreeGrafter"/>
</dbReference>
<feature type="domain" description="Glycosyl hydrolase family 13 catalytic" evidence="1">
    <location>
        <begin position="13"/>
        <end position="333"/>
    </location>
</feature>
<dbReference type="EMBL" id="CP073355">
    <property type="protein sequence ID" value="URA10067.1"/>
    <property type="molecule type" value="Genomic_DNA"/>
</dbReference>
<dbReference type="InterPro" id="IPR032792">
    <property type="entry name" value="AGL_glucanoTrfase"/>
</dbReference>
<proteinExistence type="predicted"/>
<organism evidence="2 3">
    <name type="scientific">Thermospira aquatica</name>
    <dbReference type="NCBI Taxonomy" id="2828656"/>
    <lineage>
        <taxon>Bacteria</taxon>
        <taxon>Pseudomonadati</taxon>
        <taxon>Spirochaetota</taxon>
        <taxon>Spirochaetia</taxon>
        <taxon>Brevinematales</taxon>
        <taxon>Thermospiraceae</taxon>
        <taxon>Thermospira</taxon>
    </lineage>
</organism>
<evidence type="ECO:0000259" key="1">
    <source>
        <dbReference type="SMART" id="SM00642"/>
    </source>
</evidence>
<dbReference type="InterPro" id="IPR017853">
    <property type="entry name" value="GH"/>
</dbReference>
<dbReference type="KEGG" id="taqu:KDW03_11385"/>
<dbReference type="Pfam" id="PF14701">
    <property type="entry name" value="hDGE_amylase"/>
    <property type="match status" value="1"/>
</dbReference>
<dbReference type="PANTHER" id="PTHR10357:SF179">
    <property type="entry name" value="NEUTRAL AND BASIC AMINO ACID TRANSPORT PROTEIN RBAT"/>
    <property type="match status" value="1"/>
</dbReference>
<dbReference type="RefSeq" id="WP_271435200.1">
    <property type="nucleotide sequence ID" value="NZ_CP073355.1"/>
</dbReference>
<dbReference type="AlphaFoldDB" id="A0AAX3BCN5"/>
<dbReference type="PANTHER" id="PTHR10357">
    <property type="entry name" value="ALPHA-AMYLASE FAMILY MEMBER"/>
    <property type="match status" value="1"/>
</dbReference>
<evidence type="ECO:0000313" key="3">
    <source>
        <dbReference type="Proteomes" id="UP001056539"/>
    </source>
</evidence>
<dbReference type="Gene3D" id="3.20.20.80">
    <property type="entry name" value="Glycosidases"/>
    <property type="match status" value="1"/>
</dbReference>
<accession>A0AAX3BCN5</accession>
<name>A0AAX3BCN5_9SPIR</name>
<protein>
    <recommendedName>
        <fullName evidence="1">Glycosyl hydrolase family 13 catalytic domain-containing protein</fullName>
    </recommendedName>
</protein>
<sequence>MARQIPQNVRMYNLFPRLVGRMENWSIHFDRIKEMGFEWIYINPFHYPGFSGSLYAPKDYYDFNPMFINPNSLVPPVRQMENMIEEAHKRGLKVVMDLVINHTAKDHPFVRIHPEWYKRDEKGEVKSPGAWDNGHWVEWGDLAEIDNENSPDRENLWKYWEDLVLYYTDKGFDGFRADAAYQVPSELWKRLIEVAHTKREDVVFFAESLGCTPQQTLTLAESGFDYIFNSSKWWNYRDPWLFEQYNQTRVICPSISFPESHDTMRLAMEMKNHLPAIKQRIQFTAFFSSGWMIPVGMEYGFRKKTDVVFTTPHDWEPVNYDLTSFITQINRIRQKYSLFGEETENIIISHDNMHNVLVMLKVSSDKKTKALVILNQDTFNMQKVNLGHLGQYFGPSLVSLEDLSPENPQSYVPGENYEYLLNPGEVRIIHWRA</sequence>
<dbReference type="SUPFAM" id="SSF51445">
    <property type="entry name" value="(Trans)glycosidases"/>
    <property type="match status" value="1"/>
</dbReference>
<reference evidence="2" key="1">
    <citation type="submission" date="2021-04" db="EMBL/GenBank/DDBJ databases">
        <authorList>
            <person name="Postec A."/>
        </authorList>
    </citation>
    <scope>NUCLEOTIDE SEQUENCE</scope>
    <source>
        <strain evidence="2">F1F22</strain>
    </source>
</reference>
<dbReference type="SMART" id="SM00642">
    <property type="entry name" value="Aamy"/>
    <property type="match status" value="1"/>
</dbReference>
<gene>
    <name evidence="2" type="ORF">KDW03_11385</name>
</gene>
<dbReference type="InterPro" id="IPR006047">
    <property type="entry name" value="GH13_cat_dom"/>
</dbReference>
<evidence type="ECO:0000313" key="2">
    <source>
        <dbReference type="EMBL" id="URA10067.1"/>
    </source>
</evidence>